<reference evidence="1 2" key="1">
    <citation type="submission" date="2024-07" db="EMBL/GenBank/DDBJ databases">
        <title>Chromosome-level genome assembly of the water stick insect Ranatra chinensis (Heteroptera: Nepidae).</title>
        <authorList>
            <person name="Liu X."/>
        </authorList>
    </citation>
    <scope>NUCLEOTIDE SEQUENCE [LARGE SCALE GENOMIC DNA]</scope>
    <source>
        <strain evidence="1">Cailab_2021Rc</strain>
        <tissue evidence="1">Muscle</tissue>
    </source>
</reference>
<dbReference type="Gene3D" id="2.60.40.10">
    <property type="entry name" value="Immunoglobulins"/>
    <property type="match status" value="1"/>
</dbReference>
<dbReference type="InterPro" id="IPR036116">
    <property type="entry name" value="FN3_sf"/>
</dbReference>
<dbReference type="SUPFAM" id="SSF48726">
    <property type="entry name" value="Immunoglobulin"/>
    <property type="match status" value="1"/>
</dbReference>
<name>A0ABD0Y835_9HEMI</name>
<dbReference type="Proteomes" id="UP001558652">
    <property type="component" value="Unassembled WGS sequence"/>
</dbReference>
<dbReference type="InterPro" id="IPR013783">
    <property type="entry name" value="Ig-like_fold"/>
</dbReference>
<sequence length="150" mass="16800">MFECRRLKEFQHYEFWVSASTSVGEGMPSKKVSQSPISRVPARIASFSSQILGGEGSRILPDYSLIVSPLTQNSGGNYSCYAENVFGHDYVVYEIVVISVPQPPNLSVLGVTTDSIELQWKVTTEDSIYITGKVMHKYYPHVRPLTYISN</sequence>
<dbReference type="InterPro" id="IPR036179">
    <property type="entry name" value="Ig-like_dom_sf"/>
</dbReference>
<dbReference type="EMBL" id="JBFDAA010000023">
    <property type="protein sequence ID" value="KAL1110233.1"/>
    <property type="molecule type" value="Genomic_DNA"/>
</dbReference>
<gene>
    <name evidence="1" type="ORF">AAG570_008310</name>
</gene>
<dbReference type="SUPFAM" id="SSF49265">
    <property type="entry name" value="Fibronectin type III"/>
    <property type="match status" value="1"/>
</dbReference>
<protein>
    <submittedName>
        <fullName evidence="1">Uncharacterized protein</fullName>
    </submittedName>
</protein>
<dbReference type="AlphaFoldDB" id="A0ABD0Y835"/>
<comment type="caution">
    <text evidence="1">The sequence shown here is derived from an EMBL/GenBank/DDBJ whole genome shotgun (WGS) entry which is preliminary data.</text>
</comment>
<proteinExistence type="predicted"/>
<evidence type="ECO:0000313" key="2">
    <source>
        <dbReference type="Proteomes" id="UP001558652"/>
    </source>
</evidence>
<accession>A0ABD0Y835</accession>
<evidence type="ECO:0000313" key="1">
    <source>
        <dbReference type="EMBL" id="KAL1110233.1"/>
    </source>
</evidence>
<keyword evidence="2" id="KW-1185">Reference proteome</keyword>
<organism evidence="1 2">
    <name type="scientific">Ranatra chinensis</name>
    <dbReference type="NCBI Taxonomy" id="642074"/>
    <lineage>
        <taxon>Eukaryota</taxon>
        <taxon>Metazoa</taxon>
        <taxon>Ecdysozoa</taxon>
        <taxon>Arthropoda</taxon>
        <taxon>Hexapoda</taxon>
        <taxon>Insecta</taxon>
        <taxon>Pterygota</taxon>
        <taxon>Neoptera</taxon>
        <taxon>Paraneoptera</taxon>
        <taxon>Hemiptera</taxon>
        <taxon>Heteroptera</taxon>
        <taxon>Panheteroptera</taxon>
        <taxon>Nepomorpha</taxon>
        <taxon>Nepidae</taxon>
        <taxon>Ranatrinae</taxon>
        <taxon>Ranatra</taxon>
    </lineage>
</organism>